<keyword evidence="7 11" id="KW-0418">Kinase</keyword>
<keyword evidence="5 11" id="KW-0479">Metal-binding</keyword>
<dbReference type="RefSeq" id="WP_004077158.1">
    <property type="nucleotide sequence ID" value="NZ_CM001436.1"/>
</dbReference>
<evidence type="ECO:0000313" key="13">
    <source>
        <dbReference type="Proteomes" id="UP000005741"/>
    </source>
</evidence>
<feature type="binding site" evidence="11">
    <location>
        <position position="194"/>
    </location>
    <ligand>
        <name>substrate</name>
    </ligand>
</feature>
<proteinExistence type="inferred from homology"/>
<dbReference type="SUPFAM" id="SSF53613">
    <property type="entry name" value="Ribokinase-like"/>
    <property type="match status" value="1"/>
</dbReference>
<dbReference type="NCBIfam" id="TIGR00694">
    <property type="entry name" value="thiM"/>
    <property type="match status" value="1"/>
</dbReference>
<keyword evidence="13" id="KW-1185">Reference proteome</keyword>
<dbReference type="GO" id="GO:0004417">
    <property type="term" value="F:hydroxyethylthiazole kinase activity"/>
    <property type="evidence" value="ECO:0007669"/>
    <property type="project" value="UniProtKB-UniRule"/>
</dbReference>
<evidence type="ECO:0000256" key="11">
    <source>
        <dbReference type="HAMAP-Rule" id="MF_00228"/>
    </source>
</evidence>
<dbReference type="PIRSF" id="PIRSF000513">
    <property type="entry name" value="Thz_kinase"/>
    <property type="match status" value="1"/>
</dbReference>
<dbReference type="Proteomes" id="UP000005741">
    <property type="component" value="Chromosome"/>
</dbReference>
<dbReference type="EMBL" id="CM001436">
    <property type="protein sequence ID" value="EHQ35405.1"/>
    <property type="molecule type" value="Genomic_DNA"/>
</dbReference>
<dbReference type="NCBIfam" id="NF006830">
    <property type="entry name" value="PRK09355.1"/>
    <property type="match status" value="1"/>
</dbReference>
<comment type="cofactor">
    <cofactor evidence="2 11">
        <name>Mg(2+)</name>
        <dbReference type="ChEBI" id="CHEBI:18420"/>
    </cofactor>
</comment>
<dbReference type="STRING" id="937775.Metlim_1296"/>
<dbReference type="GO" id="GO:0009229">
    <property type="term" value="P:thiamine diphosphate biosynthetic process"/>
    <property type="evidence" value="ECO:0007669"/>
    <property type="project" value="UniProtKB-UniRule"/>
</dbReference>
<feature type="binding site" evidence="11">
    <location>
        <position position="45"/>
    </location>
    <ligand>
        <name>substrate</name>
    </ligand>
</feature>
<dbReference type="InParanoid" id="H1Z1T8"/>
<comment type="function">
    <text evidence="11">Catalyzes the phosphorylation of the hydroxyl group of 4-methyl-5-beta-hydroxyethylthiazole (THZ).</text>
</comment>
<dbReference type="GO" id="GO:0009228">
    <property type="term" value="P:thiamine biosynthetic process"/>
    <property type="evidence" value="ECO:0007669"/>
    <property type="project" value="UniProtKB-KW"/>
</dbReference>
<evidence type="ECO:0000256" key="5">
    <source>
        <dbReference type="ARBA" id="ARBA00022723"/>
    </source>
</evidence>
<evidence type="ECO:0000256" key="7">
    <source>
        <dbReference type="ARBA" id="ARBA00022777"/>
    </source>
</evidence>
<dbReference type="HAMAP" id="MF_00228">
    <property type="entry name" value="Thz_kinase"/>
    <property type="match status" value="1"/>
</dbReference>
<dbReference type="EC" id="2.7.1.50" evidence="11"/>
<evidence type="ECO:0000256" key="3">
    <source>
        <dbReference type="ARBA" id="ARBA00004868"/>
    </source>
</evidence>
<comment type="pathway">
    <text evidence="3 11">Cofactor biosynthesis; thiamine diphosphate biosynthesis; 4-methyl-5-(2-phosphoethyl)-thiazole from 5-(2-hydroxyethyl)-4-methylthiazole: step 1/1.</text>
</comment>
<comment type="catalytic activity">
    <reaction evidence="1 11">
        <text>5-(2-hydroxyethyl)-4-methylthiazole + ATP = 4-methyl-5-(2-phosphooxyethyl)-thiazole + ADP + H(+)</text>
        <dbReference type="Rhea" id="RHEA:24212"/>
        <dbReference type="ChEBI" id="CHEBI:15378"/>
        <dbReference type="ChEBI" id="CHEBI:17957"/>
        <dbReference type="ChEBI" id="CHEBI:30616"/>
        <dbReference type="ChEBI" id="CHEBI:58296"/>
        <dbReference type="ChEBI" id="CHEBI:456216"/>
        <dbReference type="EC" id="2.7.1.50"/>
    </reaction>
</comment>
<protein>
    <recommendedName>
        <fullName evidence="11">Hydroxyethylthiazole kinase</fullName>
        <ecNumber evidence="11">2.7.1.50</ecNumber>
    </recommendedName>
    <alternativeName>
        <fullName evidence="11">4-methyl-5-beta-hydroxyethylthiazole kinase</fullName>
        <shortName evidence="11">TH kinase</shortName>
        <shortName evidence="11">Thz kinase</shortName>
    </alternativeName>
</protein>
<dbReference type="PRINTS" id="PR01099">
    <property type="entry name" value="HYETHTZKNASE"/>
</dbReference>
<evidence type="ECO:0000256" key="4">
    <source>
        <dbReference type="ARBA" id="ARBA00022679"/>
    </source>
</evidence>
<keyword evidence="6 11" id="KW-0547">Nucleotide-binding</keyword>
<evidence type="ECO:0000256" key="1">
    <source>
        <dbReference type="ARBA" id="ARBA00001771"/>
    </source>
</evidence>
<dbReference type="OrthoDB" id="214286at2157"/>
<keyword evidence="8 11" id="KW-0067">ATP-binding</keyword>
<dbReference type="GO" id="GO:0005524">
    <property type="term" value="F:ATP binding"/>
    <property type="evidence" value="ECO:0007669"/>
    <property type="project" value="UniProtKB-UniRule"/>
</dbReference>
<keyword evidence="4 11" id="KW-0808">Transferase</keyword>
<evidence type="ECO:0000256" key="6">
    <source>
        <dbReference type="ARBA" id="ARBA00022741"/>
    </source>
</evidence>
<evidence type="ECO:0000256" key="2">
    <source>
        <dbReference type="ARBA" id="ARBA00001946"/>
    </source>
</evidence>
<keyword evidence="9 11" id="KW-0460">Magnesium</keyword>
<dbReference type="InterPro" id="IPR029056">
    <property type="entry name" value="Ribokinase-like"/>
</dbReference>
<sequence>MDPEYISGLLDKVRAEKPLVHHITNYVTVNDCANITICAGASPVMAHHPDDAEEMAAVAGALVLNIGTLSPELVDAMLIAGKRANEAGVPVILDPVGAGATKIRTESTFKILKEVEISVIKGNAGEISVIAGTGGVVRGVDSGGSAGEPLEAARACSDLTGAAVFMTGQDDILTDGRRSYLVSNGHPMMGSLSGTGCMAASLCGSFAAAGDELLLSSLAAAVIFGISGEIAGSSCKGPYSFRNELFDTLFRIKRETIERYADFRMI</sequence>
<dbReference type="PATRIC" id="fig|937775.9.peg.1474"/>
<dbReference type="GO" id="GO:0000287">
    <property type="term" value="F:magnesium ion binding"/>
    <property type="evidence" value="ECO:0007669"/>
    <property type="project" value="UniProtKB-UniRule"/>
</dbReference>
<evidence type="ECO:0000256" key="8">
    <source>
        <dbReference type="ARBA" id="ARBA00022840"/>
    </source>
</evidence>
<dbReference type="HOGENOM" id="CLU_019943_0_1_2"/>
<evidence type="ECO:0000256" key="10">
    <source>
        <dbReference type="ARBA" id="ARBA00022977"/>
    </source>
</evidence>
<dbReference type="InterPro" id="IPR000417">
    <property type="entry name" value="Hyethyz_kinase"/>
</dbReference>
<gene>
    <name evidence="11" type="primary">thiM</name>
    <name evidence="12" type="ORF">Metlim_1296</name>
</gene>
<evidence type="ECO:0000313" key="12">
    <source>
        <dbReference type="EMBL" id="EHQ35405.1"/>
    </source>
</evidence>
<keyword evidence="10 11" id="KW-0784">Thiamine biosynthesis</keyword>
<evidence type="ECO:0000256" key="9">
    <source>
        <dbReference type="ARBA" id="ARBA00022842"/>
    </source>
</evidence>
<feature type="binding site" evidence="11">
    <location>
        <position position="167"/>
    </location>
    <ligand>
        <name>ATP</name>
        <dbReference type="ChEBI" id="CHEBI:30616"/>
    </ligand>
</feature>
<dbReference type="AlphaFoldDB" id="H1Z1T8"/>
<dbReference type="Pfam" id="PF02110">
    <property type="entry name" value="HK"/>
    <property type="match status" value="1"/>
</dbReference>
<accession>H1Z1T8</accession>
<comment type="similarity">
    <text evidence="11">Belongs to the Thz kinase family.</text>
</comment>
<organism evidence="12 13">
    <name type="scientific">Methanoplanus limicola DSM 2279</name>
    <dbReference type="NCBI Taxonomy" id="937775"/>
    <lineage>
        <taxon>Archaea</taxon>
        <taxon>Methanobacteriati</taxon>
        <taxon>Methanobacteriota</taxon>
        <taxon>Stenosarchaea group</taxon>
        <taxon>Methanomicrobia</taxon>
        <taxon>Methanomicrobiales</taxon>
        <taxon>Methanomicrobiaceae</taxon>
        <taxon>Methanoplanus</taxon>
    </lineage>
</organism>
<name>H1Z1T8_9EURY</name>
<dbReference type="UniPathway" id="UPA00060">
    <property type="reaction ID" value="UER00139"/>
</dbReference>
<dbReference type="Gene3D" id="3.40.1190.20">
    <property type="match status" value="1"/>
</dbReference>
<feature type="binding site" evidence="11">
    <location>
        <position position="121"/>
    </location>
    <ligand>
        <name>ATP</name>
        <dbReference type="ChEBI" id="CHEBI:30616"/>
    </ligand>
</feature>
<dbReference type="CDD" id="cd01170">
    <property type="entry name" value="THZ_kinase"/>
    <property type="match status" value="1"/>
</dbReference>
<reference evidence="12 13" key="1">
    <citation type="submission" date="2011-10" db="EMBL/GenBank/DDBJ databases">
        <title>The Improved High-Quality Draft genome of Methanoplanus limicola DSM 2279.</title>
        <authorList>
            <consortium name="US DOE Joint Genome Institute (JGI-PGF)"/>
            <person name="Lucas S."/>
            <person name="Copeland A."/>
            <person name="Lapidus A."/>
            <person name="Glavina del Rio T."/>
            <person name="Dalin E."/>
            <person name="Tice H."/>
            <person name="Bruce D."/>
            <person name="Goodwin L."/>
            <person name="Pitluck S."/>
            <person name="Peters L."/>
            <person name="Mikhailova N."/>
            <person name="Lu M."/>
            <person name="Kyrpides N."/>
            <person name="Mavromatis K."/>
            <person name="Ivanova N."/>
            <person name="Markowitz V."/>
            <person name="Cheng J.-F."/>
            <person name="Hugenholtz P."/>
            <person name="Woyke T."/>
            <person name="Wu D."/>
            <person name="Wirth R."/>
            <person name="Brambilla E.-M."/>
            <person name="Klenk H.-P."/>
            <person name="Eisen J.A."/>
        </authorList>
    </citation>
    <scope>NUCLEOTIDE SEQUENCE [LARGE SCALE GENOMIC DNA]</scope>
    <source>
        <strain evidence="12 13">DSM 2279</strain>
    </source>
</reference>